<keyword evidence="2" id="KW-0472">Membrane</keyword>
<reference evidence="5" key="2">
    <citation type="submission" date="2016-10" db="EMBL/GenBank/DDBJ databases">
        <authorList>
            <person name="Varghese N."/>
            <person name="Submissions S."/>
        </authorList>
    </citation>
    <scope>NUCLEOTIDE SEQUENCE [LARGE SCALE GENOMIC DNA]</scope>
    <source>
        <strain evidence="5">CGMCC 1.12397</strain>
    </source>
</reference>
<dbReference type="Proteomes" id="UP000255421">
    <property type="component" value="Unassembled WGS sequence"/>
</dbReference>
<proteinExistence type="predicted"/>
<gene>
    <name evidence="3" type="ORF">DWB78_13215</name>
    <name evidence="4" type="ORF">SAMN05216278_0759</name>
</gene>
<keyword evidence="6" id="KW-1185">Reference proteome</keyword>
<feature type="transmembrane region" description="Helical" evidence="2">
    <location>
        <begin position="52"/>
        <end position="73"/>
    </location>
</feature>
<feature type="region of interest" description="Disordered" evidence="1">
    <location>
        <begin position="1"/>
        <end position="54"/>
    </location>
</feature>
<feature type="transmembrane region" description="Helical" evidence="2">
    <location>
        <begin position="79"/>
        <end position="95"/>
    </location>
</feature>
<dbReference type="EMBL" id="FNKQ01000001">
    <property type="protein sequence ID" value="SDQ16969.1"/>
    <property type="molecule type" value="Genomic_DNA"/>
</dbReference>
<protein>
    <submittedName>
        <fullName evidence="3">DUF308 domain-containing protein</fullName>
    </submittedName>
</protein>
<keyword evidence="2" id="KW-0812">Transmembrane</keyword>
<evidence type="ECO:0000256" key="1">
    <source>
        <dbReference type="SAM" id="MobiDB-lite"/>
    </source>
</evidence>
<reference evidence="4" key="1">
    <citation type="submission" date="2016-10" db="EMBL/GenBank/DDBJ databases">
        <authorList>
            <person name="de Groot N.N."/>
        </authorList>
    </citation>
    <scope>NUCLEOTIDE SEQUENCE [LARGE SCALE GENOMIC DNA]</scope>
    <source>
        <strain evidence="4">CGMCC 1.12397</strain>
    </source>
</reference>
<dbReference type="EMBL" id="QQST01000001">
    <property type="protein sequence ID" value="RDI72602.1"/>
    <property type="molecule type" value="Genomic_DNA"/>
</dbReference>
<name>A0A1H0YPA1_9EURY</name>
<organism evidence="4 5">
    <name type="scientific">Halopelagius longus</name>
    <dbReference type="NCBI Taxonomy" id="1236180"/>
    <lineage>
        <taxon>Archaea</taxon>
        <taxon>Methanobacteriati</taxon>
        <taxon>Methanobacteriota</taxon>
        <taxon>Stenosarchaea group</taxon>
        <taxon>Halobacteria</taxon>
        <taxon>Halobacteriales</taxon>
        <taxon>Haloferacaceae</taxon>
    </lineage>
</organism>
<reference evidence="3 6" key="3">
    <citation type="submission" date="2018-07" db="EMBL/GenBank/DDBJ databases">
        <title>Genome sequence of extremly halophilic archaeon Halopelagius longus strain BC12-B1.</title>
        <authorList>
            <person name="Zhang X."/>
        </authorList>
    </citation>
    <scope>NUCLEOTIDE SEQUENCE [LARGE SCALE GENOMIC DNA]</scope>
    <source>
        <strain evidence="3 6">BC12-B1</strain>
    </source>
</reference>
<dbReference type="AlphaFoldDB" id="A0A1H0YPA1"/>
<evidence type="ECO:0000313" key="5">
    <source>
        <dbReference type="Proteomes" id="UP000199289"/>
    </source>
</evidence>
<sequence>MGTDGGRTPDDRSNNAHTPPDSTASDETYATNEEGQPRMTNRSRGGERVTDADSPGAGTAALLILAGVILFVFPEPVTSMAGVVLIVAGILLWGVERFA</sequence>
<dbReference type="RefSeq" id="WP_092533111.1">
    <property type="nucleotide sequence ID" value="NZ_FNKQ01000001.1"/>
</dbReference>
<evidence type="ECO:0000313" key="6">
    <source>
        <dbReference type="Proteomes" id="UP000255421"/>
    </source>
</evidence>
<keyword evidence="2" id="KW-1133">Transmembrane helix</keyword>
<accession>A0A1H0YPA1</accession>
<evidence type="ECO:0000313" key="3">
    <source>
        <dbReference type="EMBL" id="RDI72602.1"/>
    </source>
</evidence>
<dbReference type="Proteomes" id="UP000199289">
    <property type="component" value="Unassembled WGS sequence"/>
</dbReference>
<evidence type="ECO:0000256" key="2">
    <source>
        <dbReference type="SAM" id="Phobius"/>
    </source>
</evidence>
<evidence type="ECO:0000313" key="4">
    <source>
        <dbReference type="EMBL" id="SDQ16969.1"/>
    </source>
</evidence>
<feature type="compositionally biased region" description="Polar residues" evidence="1">
    <location>
        <begin position="15"/>
        <end position="43"/>
    </location>
</feature>